<dbReference type="GO" id="GO:0003677">
    <property type="term" value="F:DNA binding"/>
    <property type="evidence" value="ECO:0007669"/>
    <property type="project" value="UniProtKB-KW"/>
</dbReference>
<dbReference type="GO" id="GO:0008270">
    <property type="term" value="F:zinc ion binding"/>
    <property type="evidence" value="ECO:0007669"/>
    <property type="project" value="UniProtKB-KW"/>
</dbReference>
<keyword evidence="10" id="KW-0804">Transcription</keyword>
<feature type="domain" description="C2H2-type" evidence="13">
    <location>
        <begin position="45"/>
        <end position="72"/>
    </location>
</feature>
<reference evidence="14" key="2">
    <citation type="submission" date="2020-06" db="EMBL/GenBank/DDBJ databases">
        <authorList>
            <person name="Sheffer M."/>
        </authorList>
    </citation>
    <scope>NUCLEOTIDE SEQUENCE</scope>
</reference>
<evidence type="ECO:0000313" key="15">
    <source>
        <dbReference type="Proteomes" id="UP000807504"/>
    </source>
</evidence>
<keyword evidence="5" id="KW-0677">Repeat</keyword>
<dbReference type="FunFam" id="3.30.160.60:FF:000226">
    <property type="entry name" value="Zinc finger protein 236 variant"/>
    <property type="match status" value="1"/>
</dbReference>
<gene>
    <name evidence="14" type="ORF">HNY73_016859</name>
</gene>
<dbReference type="PANTHER" id="PTHR24394">
    <property type="entry name" value="ZINC FINGER PROTEIN"/>
    <property type="match status" value="1"/>
</dbReference>
<keyword evidence="15" id="KW-1185">Reference proteome</keyword>
<evidence type="ECO:0000256" key="3">
    <source>
        <dbReference type="ARBA" id="ARBA00006991"/>
    </source>
</evidence>
<keyword evidence="6 12" id="KW-0863">Zinc-finger</keyword>
<evidence type="ECO:0000256" key="4">
    <source>
        <dbReference type="ARBA" id="ARBA00022723"/>
    </source>
</evidence>
<dbReference type="Pfam" id="PF13894">
    <property type="entry name" value="zf-C2H2_4"/>
    <property type="match status" value="1"/>
</dbReference>
<evidence type="ECO:0000256" key="7">
    <source>
        <dbReference type="ARBA" id="ARBA00022833"/>
    </source>
</evidence>
<evidence type="ECO:0000256" key="10">
    <source>
        <dbReference type="ARBA" id="ARBA00023163"/>
    </source>
</evidence>
<keyword evidence="4" id="KW-0479">Metal-binding</keyword>
<dbReference type="PROSITE" id="PS00028">
    <property type="entry name" value="ZINC_FINGER_C2H2_1"/>
    <property type="match status" value="5"/>
</dbReference>
<feature type="domain" description="C2H2-type" evidence="13">
    <location>
        <begin position="101"/>
        <end position="128"/>
    </location>
</feature>
<evidence type="ECO:0000313" key="14">
    <source>
        <dbReference type="EMBL" id="KAF8774292.1"/>
    </source>
</evidence>
<dbReference type="AlphaFoldDB" id="A0A8T0EK12"/>
<organism evidence="14 15">
    <name type="scientific">Argiope bruennichi</name>
    <name type="common">Wasp spider</name>
    <name type="synonym">Aranea bruennichi</name>
    <dbReference type="NCBI Taxonomy" id="94029"/>
    <lineage>
        <taxon>Eukaryota</taxon>
        <taxon>Metazoa</taxon>
        <taxon>Ecdysozoa</taxon>
        <taxon>Arthropoda</taxon>
        <taxon>Chelicerata</taxon>
        <taxon>Arachnida</taxon>
        <taxon>Araneae</taxon>
        <taxon>Araneomorphae</taxon>
        <taxon>Entelegynae</taxon>
        <taxon>Araneoidea</taxon>
        <taxon>Araneidae</taxon>
        <taxon>Argiope</taxon>
    </lineage>
</organism>
<name>A0A8T0EK12_ARGBR</name>
<evidence type="ECO:0000256" key="1">
    <source>
        <dbReference type="ARBA" id="ARBA00003767"/>
    </source>
</evidence>
<accession>A0A8T0EK12</accession>
<evidence type="ECO:0000256" key="8">
    <source>
        <dbReference type="ARBA" id="ARBA00023015"/>
    </source>
</evidence>
<dbReference type="InterPro" id="IPR013087">
    <property type="entry name" value="Znf_C2H2_type"/>
</dbReference>
<dbReference type="GO" id="GO:0005634">
    <property type="term" value="C:nucleus"/>
    <property type="evidence" value="ECO:0007669"/>
    <property type="project" value="UniProtKB-SubCell"/>
</dbReference>
<feature type="domain" description="C2H2-type" evidence="13">
    <location>
        <begin position="129"/>
        <end position="151"/>
    </location>
</feature>
<comment type="caution">
    <text evidence="14">The sequence shown here is derived from an EMBL/GenBank/DDBJ whole genome shotgun (WGS) entry which is preliminary data.</text>
</comment>
<dbReference type="Proteomes" id="UP000807504">
    <property type="component" value="Unassembled WGS sequence"/>
</dbReference>
<comment type="subcellular location">
    <subcellularLocation>
        <location evidence="2">Nucleus</location>
    </subcellularLocation>
</comment>
<dbReference type="SMART" id="SM00355">
    <property type="entry name" value="ZnF_C2H2"/>
    <property type="match status" value="5"/>
</dbReference>
<feature type="domain" description="C2H2-type" evidence="13">
    <location>
        <begin position="17"/>
        <end position="44"/>
    </location>
</feature>
<protein>
    <submittedName>
        <fullName evidence="14">Zinc finger protein 555 like protein</fullName>
    </submittedName>
</protein>
<keyword evidence="8" id="KW-0805">Transcription regulation</keyword>
<dbReference type="EMBL" id="JABXBU010002227">
    <property type="protein sequence ID" value="KAF8774292.1"/>
    <property type="molecule type" value="Genomic_DNA"/>
</dbReference>
<dbReference type="PANTHER" id="PTHR24394:SF29">
    <property type="entry name" value="MYONEURIN"/>
    <property type="match status" value="1"/>
</dbReference>
<dbReference type="GO" id="GO:0000981">
    <property type="term" value="F:DNA-binding transcription factor activity, RNA polymerase II-specific"/>
    <property type="evidence" value="ECO:0007669"/>
    <property type="project" value="TreeGrafter"/>
</dbReference>
<evidence type="ECO:0000256" key="6">
    <source>
        <dbReference type="ARBA" id="ARBA00022771"/>
    </source>
</evidence>
<evidence type="ECO:0000256" key="12">
    <source>
        <dbReference type="PROSITE-ProRule" id="PRU00042"/>
    </source>
</evidence>
<evidence type="ECO:0000256" key="11">
    <source>
        <dbReference type="ARBA" id="ARBA00023242"/>
    </source>
</evidence>
<evidence type="ECO:0000259" key="13">
    <source>
        <dbReference type="PROSITE" id="PS50157"/>
    </source>
</evidence>
<comment type="similarity">
    <text evidence="3">Belongs to the krueppel C2H2-type zinc-finger protein family.</text>
</comment>
<keyword evidence="9" id="KW-0238">DNA-binding</keyword>
<dbReference type="PROSITE" id="PS50157">
    <property type="entry name" value="ZINC_FINGER_C2H2_2"/>
    <property type="match status" value="5"/>
</dbReference>
<evidence type="ECO:0000256" key="5">
    <source>
        <dbReference type="ARBA" id="ARBA00022737"/>
    </source>
</evidence>
<proteinExistence type="inferred from homology"/>
<dbReference type="Gene3D" id="3.30.160.60">
    <property type="entry name" value="Classic Zinc Finger"/>
    <property type="match status" value="5"/>
</dbReference>
<reference evidence="14" key="1">
    <citation type="journal article" date="2020" name="bioRxiv">
        <title>Chromosome-level reference genome of the European wasp spider Argiope bruennichi: a resource for studies on range expansion and evolutionary adaptation.</title>
        <authorList>
            <person name="Sheffer M.M."/>
            <person name="Hoppe A."/>
            <person name="Krehenwinkel H."/>
            <person name="Uhl G."/>
            <person name="Kuss A.W."/>
            <person name="Jensen L."/>
            <person name="Jensen C."/>
            <person name="Gillespie R.G."/>
            <person name="Hoff K.J."/>
            <person name="Prost S."/>
        </authorList>
    </citation>
    <scope>NUCLEOTIDE SEQUENCE</scope>
</reference>
<keyword evidence="7" id="KW-0862">Zinc</keyword>
<feature type="domain" description="C2H2-type" evidence="13">
    <location>
        <begin position="73"/>
        <end position="100"/>
    </location>
</feature>
<evidence type="ECO:0000256" key="2">
    <source>
        <dbReference type="ARBA" id="ARBA00004123"/>
    </source>
</evidence>
<keyword evidence="11" id="KW-0539">Nucleus</keyword>
<dbReference type="Pfam" id="PF00096">
    <property type="entry name" value="zf-C2H2"/>
    <property type="match status" value="4"/>
</dbReference>
<sequence length="270" mass="30803">MSNLRRHLQTHESERNHACEYCGKTYVEETTLQKHLLKHTQKSVYQCDSCDKTFYKAGNLEKHALVHNTDRPYMCTICNKGFVRESSLKQHLATHTEDDPHSCDVCGRRFRRLGNFENHLITHTGYTPHVCDICGKKFLQVGSYRRHLRSHNEGLKEATRINLEGRNDTTMYLLQDDVDDGLEDDEDDGSNIMAPEISIREYDSENMILNTMEGETLMIGEPDGQGNVTVIGSACSMEDIQNLGGDGKEYYLIEVKDCTDNGEVEAKVFE</sequence>
<dbReference type="SUPFAM" id="SSF57667">
    <property type="entry name" value="beta-beta-alpha zinc fingers"/>
    <property type="match status" value="3"/>
</dbReference>
<evidence type="ECO:0000256" key="9">
    <source>
        <dbReference type="ARBA" id="ARBA00023125"/>
    </source>
</evidence>
<dbReference type="InterPro" id="IPR036236">
    <property type="entry name" value="Znf_C2H2_sf"/>
</dbReference>
<dbReference type="FunFam" id="3.30.160.60:FF:000446">
    <property type="entry name" value="Zinc finger protein"/>
    <property type="match status" value="2"/>
</dbReference>
<comment type="function">
    <text evidence="1">May be involved in transcriptional regulation.</text>
</comment>